<feature type="domain" description="Reverse transcriptase" evidence="1">
    <location>
        <begin position="17"/>
        <end position="280"/>
    </location>
</feature>
<reference evidence="2" key="1">
    <citation type="submission" date="2015-09" db="EMBL/GenBank/DDBJ databases">
        <title>Scylla olivacea transcriptome.</title>
        <authorList>
            <person name="Ikhwanuddin M."/>
        </authorList>
    </citation>
    <scope>NUCLEOTIDE SEQUENCE</scope>
</reference>
<organism evidence="2">
    <name type="scientific">Scylla olivacea</name>
    <name type="common">Orange mud crab</name>
    <name type="synonym">Cancer olivacea</name>
    <dbReference type="NCBI Taxonomy" id="85551"/>
    <lineage>
        <taxon>Eukaryota</taxon>
        <taxon>Metazoa</taxon>
        <taxon>Ecdysozoa</taxon>
        <taxon>Arthropoda</taxon>
        <taxon>Crustacea</taxon>
        <taxon>Multicrustacea</taxon>
        <taxon>Malacostraca</taxon>
        <taxon>Eumalacostraca</taxon>
        <taxon>Eucarida</taxon>
        <taxon>Decapoda</taxon>
        <taxon>Pleocyemata</taxon>
        <taxon>Brachyura</taxon>
        <taxon>Eubrachyura</taxon>
        <taxon>Portunoidea</taxon>
        <taxon>Portunidae</taxon>
        <taxon>Portuninae</taxon>
        <taxon>Scylla</taxon>
    </lineage>
</organism>
<dbReference type="CDD" id="cd01650">
    <property type="entry name" value="RT_nLTR_like"/>
    <property type="match status" value="1"/>
</dbReference>
<name>A0A0P4VVF9_SCYOL</name>
<dbReference type="AlphaFoldDB" id="A0A0P4VVF9"/>
<dbReference type="GO" id="GO:0071897">
    <property type="term" value="P:DNA biosynthetic process"/>
    <property type="evidence" value="ECO:0007669"/>
    <property type="project" value="UniProtKB-ARBA"/>
</dbReference>
<dbReference type="PANTHER" id="PTHR33332">
    <property type="entry name" value="REVERSE TRANSCRIPTASE DOMAIN-CONTAINING PROTEIN"/>
    <property type="match status" value="1"/>
</dbReference>
<dbReference type="PROSITE" id="PS50878">
    <property type="entry name" value="RT_POL"/>
    <property type="match status" value="1"/>
</dbReference>
<sequence>MSWLAHSLRYSTSAYGPAGGQVSGKWLVLCQYTRKMKKKTVAKNYRPVSLLPVLSKVLESIVASRVTEHLEKHHLLCGRQFGFRPGRSAADLHLLLTSEWSAALDAGKATAVVALDIEGAFDKVWHAGLLAKLRAAGVDGPLLLLFGDYLREKNLKVVIDGQESEQHAVRSGVPQGSCLGPLLWNIYINDLLHLIPSVRDYADDLTLAQSYSPGEETDTADHMNVTLNRIVSWGSKWQVKFAPNKTQMSIISRSRTPLQLSLEGQAIRRQDEMDVLGVTYDSALTFRHHIERLAREASG</sequence>
<dbReference type="Pfam" id="PF00078">
    <property type="entry name" value="RVT_1"/>
    <property type="match status" value="1"/>
</dbReference>
<dbReference type="InterPro" id="IPR043502">
    <property type="entry name" value="DNA/RNA_pol_sf"/>
</dbReference>
<evidence type="ECO:0000259" key="1">
    <source>
        <dbReference type="PROSITE" id="PS50878"/>
    </source>
</evidence>
<protein>
    <recommendedName>
        <fullName evidence="1">Reverse transcriptase domain-containing protein</fullName>
    </recommendedName>
</protein>
<evidence type="ECO:0000313" key="2">
    <source>
        <dbReference type="EMBL" id="JAI56793.1"/>
    </source>
</evidence>
<dbReference type="SUPFAM" id="SSF56672">
    <property type="entry name" value="DNA/RNA polymerases"/>
    <property type="match status" value="1"/>
</dbReference>
<dbReference type="InterPro" id="IPR000477">
    <property type="entry name" value="RT_dom"/>
</dbReference>
<dbReference type="EMBL" id="GDRN01111368">
    <property type="protein sequence ID" value="JAI56793.1"/>
    <property type="molecule type" value="Transcribed_RNA"/>
</dbReference>
<proteinExistence type="predicted"/>
<accession>A0A0P4VVF9</accession>